<comment type="caution">
    <text evidence="2">The sequence shown here is derived from an EMBL/GenBank/DDBJ whole genome shotgun (WGS) entry which is preliminary data.</text>
</comment>
<accession>A0AAW2WEB5</accession>
<organism evidence="2">
    <name type="scientific">Sesamum latifolium</name>
    <dbReference type="NCBI Taxonomy" id="2727402"/>
    <lineage>
        <taxon>Eukaryota</taxon>
        <taxon>Viridiplantae</taxon>
        <taxon>Streptophyta</taxon>
        <taxon>Embryophyta</taxon>
        <taxon>Tracheophyta</taxon>
        <taxon>Spermatophyta</taxon>
        <taxon>Magnoliopsida</taxon>
        <taxon>eudicotyledons</taxon>
        <taxon>Gunneridae</taxon>
        <taxon>Pentapetalae</taxon>
        <taxon>asterids</taxon>
        <taxon>lamiids</taxon>
        <taxon>Lamiales</taxon>
        <taxon>Pedaliaceae</taxon>
        <taxon>Sesamum</taxon>
    </lineage>
</organism>
<evidence type="ECO:0000256" key="1">
    <source>
        <dbReference type="SAM" id="MobiDB-lite"/>
    </source>
</evidence>
<name>A0AAW2WEB5_9LAMI</name>
<reference evidence="2" key="1">
    <citation type="submission" date="2020-06" db="EMBL/GenBank/DDBJ databases">
        <authorList>
            <person name="Li T."/>
            <person name="Hu X."/>
            <person name="Zhang T."/>
            <person name="Song X."/>
            <person name="Zhang H."/>
            <person name="Dai N."/>
            <person name="Sheng W."/>
            <person name="Hou X."/>
            <person name="Wei L."/>
        </authorList>
    </citation>
    <scope>NUCLEOTIDE SEQUENCE</scope>
    <source>
        <strain evidence="2">KEN1</strain>
        <tissue evidence="2">Leaf</tissue>
    </source>
</reference>
<sequence>MEDAQAAKKESRGEKQKEIKEETPAKKPHIDTRDTLFPEGECCLYSFDHSHYTSFHGCQGKRVTDTPQVMEDTPNAPSLTSSAVSTMIMVTLWTNAGIK</sequence>
<protein>
    <submittedName>
        <fullName evidence="2">Uncharacterized protein</fullName>
    </submittedName>
</protein>
<proteinExistence type="predicted"/>
<dbReference type="AlphaFoldDB" id="A0AAW2WEB5"/>
<dbReference type="EMBL" id="JACGWN010000008">
    <property type="protein sequence ID" value="KAL0440109.1"/>
    <property type="molecule type" value="Genomic_DNA"/>
</dbReference>
<gene>
    <name evidence="2" type="ORF">Slati_2493900</name>
</gene>
<feature type="region of interest" description="Disordered" evidence="1">
    <location>
        <begin position="1"/>
        <end position="33"/>
    </location>
</feature>
<evidence type="ECO:0000313" key="2">
    <source>
        <dbReference type="EMBL" id="KAL0440109.1"/>
    </source>
</evidence>
<reference evidence="2" key="2">
    <citation type="journal article" date="2024" name="Plant">
        <title>Genomic evolution and insights into agronomic trait innovations of Sesamum species.</title>
        <authorList>
            <person name="Miao H."/>
            <person name="Wang L."/>
            <person name="Qu L."/>
            <person name="Liu H."/>
            <person name="Sun Y."/>
            <person name="Le M."/>
            <person name="Wang Q."/>
            <person name="Wei S."/>
            <person name="Zheng Y."/>
            <person name="Lin W."/>
            <person name="Duan Y."/>
            <person name="Cao H."/>
            <person name="Xiong S."/>
            <person name="Wang X."/>
            <person name="Wei L."/>
            <person name="Li C."/>
            <person name="Ma Q."/>
            <person name="Ju M."/>
            <person name="Zhao R."/>
            <person name="Li G."/>
            <person name="Mu C."/>
            <person name="Tian Q."/>
            <person name="Mei H."/>
            <person name="Zhang T."/>
            <person name="Gao T."/>
            <person name="Zhang H."/>
        </authorList>
    </citation>
    <scope>NUCLEOTIDE SEQUENCE</scope>
    <source>
        <strain evidence="2">KEN1</strain>
    </source>
</reference>